<dbReference type="PANTHER" id="PTHR33116">
    <property type="entry name" value="REVERSE TRANSCRIPTASE ZINC-BINDING DOMAIN-CONTAINING PROTEIN-RELATED-RELATED"/>
    <property type="match status" value="1"/>
</dbReference>
<protein>
    <recommendedName>
        <fullName evidence="1">Reverse transcriptase domain-containing protein</fullName>
    </recommendedName>
</protein>
<organism evidence="2">
    <name type="scientific">Arundo donax</name>
    <name type="common">Giant reed</name>
    <name type="synonym">Donax arundinaceus</name>
    <dbReference type="NCBI Taxonomy" id="35708"/>
    <lineage>
        <taxon>Eukaryota</taxon>
        <taxon>Viridiplantae</taxon>
        <taxon>Streptophyta</taxon>
        <taxon>Embryophyta</taxon>
        <taxon>Tracheophyta</taxon>
        <taxon>Spermatophyta</taxon>
        <taxon>Magnoliopsida</taxon>
        <taxon>Liliopsida</taxon>
        <taxon>Poales</taxon>
        <taxon>Poaceae</taxon>
        <taxon>PACMAD clade</taxon>
        <taxon>Arundinoideae</taxon>
        <taxon>Arundineae</taxon>
        <taxon>Arundo</taxon>
    </lineage>
</organism>
<proteinExistence type="predicted"/>
<dbReference type="InterPro" id="IPR000477">
    <property type="entry name" value="RT_dom"/>
</dbReference>
<feature type="domain" description="Reverse transcriptase" evidence="1">
    <location>
        <begin position="1"/>
        <end position="111"/>
    </location>
</feature>
<dbReference type="PANTHER" id="PTHR33116:SF78">
    <property type="entry name" value="OS12G0587133 PROTEIN"/>
    <property type="match status" value="1"/>
</dbReference>
<reference evidence="2" key="1">
    <citation type="submission" date="2014-09" db="EMBL/GenBank/DDBJ databases">
        <authorList>
            <person name="Magalhaes I.L.F."/>
            <person name="Oliveira U."/>
            <person name="Santos F.R."/>
            <person name="Vidigal T.H.D.A."/>
            <person name="Brescovit A.D."/>
            <person name="Santos A.J."/>
        </authorList>
    </citation>
    <scope>NUCLEOTIDE SEQUENCE</scope>
    <source>
        <tissue evidence="2">Shoot tissue taken approximately 20 cm above the soil surface</tissue>
    </source>
</reference>
<reference evidence="2" key="2">
    <citation type="journal article" date="2015" name="Data Brief">
        <title>Shoot transcriptome of the giant reed, Arundo donax.</title>
        <authorList>
            <person name="Barrero R.A."/>
            <person name="Guerrero F.D."/>
            <person name="Moolhuijzen P."/>
            <person name="Goolsby J.A."/>
            <person name="Tidwell J."/>
            <person name="Bellgard S.E."/>
            <person name="Bellgard M.I."/>
        </authorList>
    </citation>
    <scope>NUCLEOTIDE SEQUENCE</scope>
    <source>
        <tissue evidence="2">Shoot tissue taken approximately 20 cm above the soil surface</tissue>
    </source>
</reference>
<sequence length="251" mass="28276">MLFIIIMDVLNSLFIKAGDEGLLQPLSNRNIQQRISLYADDVVLFIRPTEEELQITKEILDCFGNASGLQTNLQKSCVIPIRCEEEALGVVGENLQCPVTEFPTTYLGLPISNKKLRKSDLVSWLEKIADRLPGWKASFMNLTGRATMVRTVLSAIPVYLLIAMNVPKWVIKAIDKICRAFLWKGGKEVNGGSCLVAWDKVTRPLDLGGLGIHNLQVMSWALQMRWLWLRVRLVARMGFCRLASYIPDEGK</sequence>
<accession>A0A0A8YZS5</accession>
<dbReference type="InterPro" id="IPR043502">
    <property type="entry name" value="DNA/RNA_pol_sf"/>
</dbReference>
<evidence type="ECO:0000259" key="1">
    <source>
        <dbReference type="PROSITE" id="PS50878"/>
    </source>
</evidence>
<dbReference type="PROSITE" id="PS50878">
    <property type="entry name" value="RT_POL"/>
    <property type="match status" value="1"/>
</dbReference>
<dbReference type="AlphaFoldDB" id="A0A0A8YZS5"/>
<dbReference type="EMBL" id="GBRH01265271">
    <property type="protein sequence ID" value="JAD32624.1"/>
    <property type="molecule type" value="Transcribed_RNA"/>
</dbReference>
<dbReference type="SUPFAM" id="SSF56672">
    <property type="entry name" value="DNA/RNA polymerases"/>
    <property type="match status" value="1"/>
</dbReference>
<evidence type="ECO:0000313" key="2">
    <source>
        <dbReference type="EMBL" id="JAD32624.1"/>
    </source>
</evidence>
<name>A0A0A8YZS5_ARUDO</name>